<accession>A0A6V8SPW3</accession>
<protein>
    <submittedName>
        <fullName evidence="1">Uncharacterized protein</fullName>
    </submittedName>
</protein>
<organism evidence="1 2">
    <name type="scientific">Clostridium fungisolvens</name>
    <dbReference type="NCBI Taxonomy" id="1604897"/>
    <lineage>
        <taxon>Bacteria</taxon>
        <taxon>Bacillati</taxon>
        <taxon>Bacillota</taxon>
        <taxon>Clostridia</taxon>
        <taxon>Eubacteriales</taxon>
        <taxon>Clostridiaceae</taxon>
        <taxon>Clostridium</taxon>
    </lineage>
</organism>
<dbReference type="EMBL" id="BLZR01000001">
    <property type="protein sequence ID" value="GFP76893.1"/>
    <property type="molecule type" value="Genomic_DNA"/>
</dbReference>
<keyword evidence="2" id="KW-1185">Reference proteome</keyword>
<evidence type="ECO:0000313" key="2">
    <source>
        <dbReference type="Proteomes" id="UP000580568"/>
    </source>
</evidence>
<dbReference type="AlphaFoldDB" id="A0A6V8SPW3"/>
<comment type="caution">
    <text evidence="1">The sequence shown here is derived from an EMBL/GenBank/DDBJ whole genome shotgun (WGS) entry which is preliminary data.</text>
</comment>
<reference evidence="1 2" key="1">
    <citation type="submission" date="2020-07" db="EMBL/GenBank/DDBJ databases">
        <title>A new beta-1,3-glucan-decomposing anaerobic bacterium isolated from anoxic soil subjected to biological soil disinfestation.</title>
        <authorList>
            <person name="Ueki A."/>
            <person name="Tonouchi A."/>
        </authorList>
    </citation>
    <scope>NUCLEOTIDE SEQUENCE [LARGE SCALE GENOMIC DNA]</scope>
    <source>
        <strain evidence="1 2">TW1</strain>
    </source>
</reference>
<dbReference type="RefSeq" id="WP_183278295.1">
    <property type="nucleotide sequence ID" value="NZ_BLZR01000001.1"/>
</dbReference>
<dbReference type="Proteomes" id="UP000580568">
    <property type="component" value="Unassembled WGS sequence"/>
</dbReference>
<gene>
    <name evidence="1" type="ORF">bsdtw1_03003</name>
</gene>
<evidence type="ECO:0000313" key="1">
    <source>
        <dbReference type="EMBL" id="GFP76893.1"/>
    </source>
</evidence>
<name>A0A6V8SPW3_9CLOT</name>
<proteinExistence type="predicted"/>
<sequence length="129" mass="15029">MEEIRTQSFYQHMSFTGRKNAEDLIKSLKLSKDMKRIRVVMNSAIVFVGTLELYLNFKESINMVFIPLATLLGIEVVEKLTASPIKKPEDMRKSIMASLKNHCFSCDGKCNCDEEFKEFMLRKHNIRLF</sequence>